<dbReference type="KEGG" id="nva:G3M78_02680"/>
<protein>
    <recommendedName>
        <fullName evidence="3">Antitoxin VbhA domain-containing protein</fullName>
    </recommendedName>
</protein>
<gene>
    <name evidence="1" type="ORF">G3M78_02680</name>
</gene>
<sequence length="78" mass="9109">MDSLQQKIEIIQSRPSRLTPEQIDSRRRQISDFLIISEYEGILPSALSLQLQDLFAAEKLTASEYLELCRQYSHELRV</sequence>
<evidence type="ECO:0000313" key="2">
    <source>
        <dbReference type="Proteomes" id="UP000594464"/>
    </source>
</evidence>
<dbReference type="AlphaFoldDB" id="A0A7T0C0M7"/>
<evidence type="ECO:0000313" key="1">
    <source>
        <dbReference type="EMBL" id="QPJ64358.1"/>
    </source>
</evidence>
<accession>A0A7T0C0M7</accession>
<organism evidence="1 2">
    <name type="scientific">Candidatus Nitrohelix vancouverensis</name>
    <dbReference type="NCBI Taxonomy" id="2705534"/>
    <lineage>
        <taxon>Bacteria</taxon>
        <taxon>Pseudomonadati</taxon>
        <taxon>Nitrospinota/Tectimicrobiota group</taxon>
        <taxon>Nitrospinota</taxon>
        <taxon>Nitrospinia</taxon>
        <taxon>Nitrospinales</taxon>
        <taxon>Nitrospinaceae</taxon>
        <taxon>Candidatus Nitrohelix</taxon>
    </lineage>
</organism>
<evidence type="ECO:0008006" key="3">
    <source>
        <dbReference type="Google" id="ProtNLM"/>
    </source>
</evidence>
<dbReference type="EMBL" id="CP048620">
    <property type="protein sequence ID" value="QPJ64358.1"/>
    <property type="molecule type" value="Genomic_DNA"/>
</dbReference>
<dbReference type="Proteomes" id="UP000594464">
    <property type="component" value="Chromosome"/>
</dbReference>
<proteinExistence type="predicted"/>
<name>A0A7T0C0M7_9BACT</name>
<reference evidence="2" key="1">
    <citation type="submission" date="2020-02" db="EMBL/GenBank/DDBJ databases">
        <title>Genomic and physiological characterization of two novel Nitrospinaceae genera.</title>
        <authorList>
            <person name="Mueller A.J."/>
            <person name="Jung M.-Y."/>
            <person name="Strachan C.R."/>
            <person name="Herbold C.W."/>
            <person name="Kirkegaard R.H."/>
            <person name="Daims H."/>
        </authorList>
    </citation>
    <scope>NUCLEOTIDE SEQUENCE [LARGE SCALE GENOMIC DNA]</scope>
</reference>